<evidence type="ECO:0000259" key="9">
    <source>
        <dbReference type="Pfam" id="PF08790"/>
    </source>
</evidence>
<feature type="domain" description="Zinc finger C2H2 LYAR-type" evidence="9">
    <location>
        <begin position="62"/>
        <end position="79"/>
    </location>
</feature>
<dbReference type="PANTHER" id="PTHR13100">
    <property type="entry name" value="CELL GROWTH-REGULATING NUCLEOLAR PROTEIN LYAR"/>
    <property type="match status" value="1"/>
</dbReference>
<feature type="region of interest" description="Disordered" evidence="8">
    <location>
        <begin position="179"/>
        <end position="255"/>
    </location>
</feature>
<reference evidence="11" key="1">
    <citation type="submission" date="2023-06" db="EMBL/GenBank/DDBJ databases">
        <title>Survivors Of The Sea: Transcriptome response of Skeletonema marinoi to long-term dormancy.</title>
        <authorList>
            <person name="Pinder M.I.M."/>
            <person name="Kourtchenko O."/>
            <person name="Robertson E.K."/>
            <person name="Larsson T."/>
            <person name="Maumus F."/>
            <person name="Osuna-Cruz C.M."/>
            <person name="Vancaester E."/>
            <person name="Stenow R."/>
            <person name="Vandepoele K."/>
            <person name="Ploug H."/>
            <person name="Bruchert V."/>
            <person name="Godhe A."/>
            <person name="Topel M."/>
        </authorList>
    </citation>
    <scope>NUCLEOTIDE SEQUENCE</scope>
    <source>
        <strain evidence="11">R05AC</strain>
    </source>
</reference>
<evidence type="ECO:0000259" key="10">
    <source>
        <dbReference type="Pfam" id="PF25879"/>
    </source>
</evidence>
<dbReference type="InterPro" id="IPR036236">
    <property type="entry name" value="Znf_C2H2_sf"/>
</dbReference>
<evidence type="ECO:0000256" key="8">
    <source>
        <dbReference type="SAM" id="MobiDB-lite"/>
    </source>
</evidence>
<keyword evidence="6" id="KW-0539">Nucleus</keyword>
<dbReference type="Proteomes" id="UP001224775">
    <property type="component" value="Unassembled WGS sequence"/>
</dbReference>
<name>A0AAD8YBN3_9STRA</name>
<dbReference type="PROSITE" id="PS51804">
    <property type="entry name" value="ZF_C2HC_LYAR"/>
    <property type="match status" value="1"/>
</dbReference>
<dbReference type="GO" id="GO:0005730">
    <property type="term" value="C:nucleolus"/>
    <property type="evidence" value="ECO:0007669"/>
    <property type="project" value="TreeGrafter"/>
</dbReference>
<accession>A0AAD8YBN3</accession>
<evidence type="ECO:0000256" key="2">
    <source>
        <dbReference type="ARBA" id="ARBA00022723"/>
    </source>
</evidence>
<proteinExistence type="predicted"/>
<feature type="compositionally biased region" description="Basic and acidic residues" evidence="8">
    <location>
        <begin position="213"/>
        <end position="226"/>
    </location>
</feature>
<evidence type="ECO:0000256" key="5">
    <source>
        <dbReference type="ARBA" id="ARBA00022833"/>
    </source>
</evidence>
<feature type="compositionally biased region" description="Basic and acidic residues" evidence="8">
    <location>
        <begin position="179"/>
        <end position="190"/>
    </location>
</feature>
<evidence type="ECO:0000256" key="7">
    <source>
        <dbReference type="PROSITE-ProRule" id="PRU01145"/>
    </source>
</evidence>
<dbReference type="AlphaFoldDB" id="A0AAD8YBN3"/>
<comment type="caution">
    <text evidence="11">The sequence shown here is derived from an EMBL/GenBank/DDBJ whole genome shotgun (WGS) entry which is preliminary data.</text>
</comment>
<dbReference type="Gene3D" id="3.30.1490.490">
    <property type="match status" value="1"/>
</dbReference>
<feature type="compositionally biased region" description="Basic residues" evidence="8">
    <location>
        <begin position="246"/>
        <end position="255"/>
    </location>
</feature>
<evidence type="ECO:0000256" key="4">
    <source>
        <dbReference type="ARBA" id="ARBA00022771"/>
    </source>
</evidence>
<evidence type="ECO:0000256" key="3">
    <source>
        <dbReference type="ARBA" id="ARBA00022737"/>
    </source>
</evidence>
<comment type="subcellular location">
    <subcellularLocation>
        <location evidence="1">Nucleus</location>
    </subcellularLocation>
</comment>
<evidence type="ECO:0000256" key="1">
    <source>
        <dbReference type="ARBA" id="ARBA00004123"/>
    </source>
</evidence>
<dbReference type="SUPFAM" id="SSF57667">
    <property type="entry name" value="beta-beta-alpha zinc fingers"/>
    <property type="match status" value="1"/>
</dbReference>
<dbReference type="GO" id="GO:0006364">
    <property type="term" value="P:rRNA processing"/>
    <property type="evidence" value="ECO:0007669"/>
    <property type="project" value="TreeGrafter"/>
</dbReference>
<dbReference type="GO" id="GO:0003677">
    <property type="term" value="F:DNA binding"/>
    <property type="evidence" value="ECO:0007669"/>
    <property type="project" value="InterPro"/>
</dbReference>
<dbReference type="Pfam" id="PF25879">
    <property type="entry name" value="WHD_LYAR"/>
    <property type="match status" value="1"/>
</dbReference>
<keyword evidence="12" id="KW-1185">Reference proteome</keyword>
<gene>
    <name evidence="11" type="ORF">QTG54_005798</name>
</gene>
<evidence type="ECO:0000313" key="12">
    <source>
        <dbReference type="Proteomes" id="UP001224775"/>
    </source>
</evidence>
<evidence type="ECO:0000256" key="6">
    <source>
        <dbReference type="ARBA" id="ARBA00023242"/>
    </source>
</evidence>
<dbReference type="PANTHER" id="PTHR13100:SF10">
    <property type="entry name" value="CELL GROWTH-REGULATING NUCLEOLAR PROTEIN"/>
    <property type="match status" value="1"/>
</dbReference>
<dbReference type="GO" id="GO:0008270">
    <property type="term" value="F:zinc ion binding"/>
    <property type="evidence" value="ECO:0007669"/>
    <property type="project" value="UniProtKB-KW"/>
</dbReference>
<evidence type="ECO:0000313" key="11">
    <source>
        <dbReference type="EMBL" id="KAK1743177.1"/>
    </source>
</evidence>
<keyword evidence="5" id="KW-0862">Zinc</keyword>
<dbReference type="Pfam" id="PF08790">
    <property type="entry name" value="zf-LYAR"/>
    <property type="match status" value="1"/>
</dbReference>
<keyword evidence="3" id="KW-0677">Repeat</keyword>
<sequence>MVFFLCDGCNETLKKNKVDAHAAKCRECWSVSCVDCSQSFPGVKQSMPLTTKLSLTLSISHHTDEYRSHTSCISEAERYEKTIYRGARKLDDSGTGHRQQQHKAKKLTPQEAWQQTIEIAAESAPSSIKSYMDQLSGCDNVPRKEKQFRNFTVNSLRLKGPSAEKIKDEIWKHLSKVREDEKQKREEAQKKQQSSQQPKDAKKEEAEPTSISDDDKSSNNAAKEDESPSSSSMPSEKEVTKAVNKALKKAPNKSLKFKSLRKTVQETLVIKTKSDTAKKEWKKLLKQCVDANSKKLMVDGKIVSLKD</sequence>
<keyword evidence="4 7" id="KW-0863">Zinc-finger</keyword>
<feature type="region of interest" description="Disordered" evidence="8">
    <location>
        <begin position="89"/>
        <end position="110"/>
    </location>
</feature>
<dbReference type="EMBL" id="JATAAI010000009">
    <property type="protein sequence ID" value="KAK1743177.1"/>
    <property type="molecule type" value="Genomic_DNA"/>
</dbReference>
<dbReference type="InterPro" id="IPR039999">
    <property type="entry name" value="LYAR"/>
</dbReference>
<keyword evidence="2" id="KW-0479">Metal-binding</keyword>
<feature type="domain" description="Cell growth-regulating nucleolar protein-like winged helix" evidence="10">
    <location>
        <begin position="240"/>
        <end position="306"/>
    </location>
</feature>
<organism evidence="11 12">
    <name type="scientific">Skeletonema marinoi</name>
    <dbReference type="NCBI Taxonomy" id="267567"/>
    <lineage>
        <taxon>Eukaryota</taxon>
        <taxon>Sar</taxon>
        <taxon>Stramenopiles</taxon>
        <taxon>Ochrophyta</taxon>
        <taxon>Bacillariophyta</taxon>
        <taxon>Coscinodiscophyceae</taxon>
        <taxon>Thalassiosirophycidae</taxon>
        <taxon>Thalassiosirales</taxon>
        <taxon>Skeletonemataceae</taxon>
        <taxon>Skeletonema</taxon>
        <taxon>Skeletonema marinoi-dohrnii complex</taxon>
    </lineage>
</organism>
<dbReference type="GO" id="GO:0000122">
    <property type="term" value="P:negative regulation of transcription by RNA polymerase II"/>
    <property type="evidence" value="ECO:0007669"/>
    <property type="project" value="TreeGrafter"/>
</dbReference>
<dbReference type="InterPro" id="IPR058719">
    <property type="entry name" value="WHD_LYAR"/>
</dbReference>
<protein>
    <submittedName>
        <fullName evidence="11">Cell growth-regulating nucleolar protein</fullName>
    </submittedName>
</protein>
<dbReference type="InterPro" id="IPR014898">
    <property type="entry name" value="Znf_C2H2_LYAR"/>
</dbReference>